<dbReference type="InterPro" id="IPR032466">
    <property type="entry name" value="Metal_Hydrolase"/>
</dbReference>
<comment type="catalytic activity">
    <reaction evidence="8">
        <text>guanine + H2O + H(+) = xanthine + NH4(+)</text>
        <dbReference type="Rhea" id="RHEA:14665"/>
        <dbReference type="ChEBI" id="CHEBI:15377"/>
        <dbReference type="ChEBI" id="CHEBI:15378"/>
        <dbReference type="ChEBI" id="CHEBI:16235"/>
        <dbReference type="ChEBI" id="CHEBI:17712"/>
        <dbReference type="ChEBI" id="CHEBI:28938"/>
        <dbReference type="EC" id="3.5.4.3"/>
    </reaction>
</comment>
<keyword evidence="6 8" id="KW-0862">Zinc</keyword>
<comment type="pathway">
    <text evidence="1 8">Purine metabolism; guanine degradation; xanthine from guanine: step 1/1.</text>
</comment>
<dbReference type="PANTHER" id="PTHR11271:SF6">
    <property type="entry name" value="GUANINE DEAMINASE"/>
    <property type="match status" value="1"/>
</dbReference>
<dbReference type="Proteomes" id="UP000033115">
    <property type="component" value="Chromosome"/>
</dbReference>
<accession>A0A0E3M4D8</accession>
<keyword evidence="5 8" id="KW-0378">Hydrolase</keyword>
<comment type="function">
    <text evidence="8">Catalyzes the hydrolytic deamination of guanine, producing xanthine and ammonia.</text>
</comment>
<name>A0A0E3M4D8_CLOSL</name>
<evidence type="ECO:0000256" key="3">
    <source>
        <dbReference type="ARBA" id="ARBA00012781"/>
    </source>
</evidence>
<protein>
    <recommendedName>
        <fullName evidence="3 7">Guanine deaminase</fullName>
        <shortName evidence="8">Guanase</shortName>
        <ecNumber evidence="3 7">3.5.4.3</ecNumber>
    </recommendedName>
    <alternativeName>
        <fullName evidence="8">Guanine aminohydrolase</fullName>
    </alternativeName>
</protein>
<dbReference type="Gene3D" id="2.30.40.10">
    <property type="entry name" value="Urease, subunit C, domain 1"/>
    <property type="match status" value="1"/>
</dbReference>
<dbReference type="GO" id="GO:0005829">
    <property type="term" value="C:cytosol"/>
    <property type="evidence" value="ECO:0007669"/>
    <property type="project" value="TreeGrafter"/>
</dbReference>
<gene>
    <name evidence="10" type="ORF">CSCA_0222</name>
</gene>
<dbReference type="NCBIfam" id="TIGR02967">
    <property type="entry name" value="guan_deamin"/>
    <property type="match status" value="1"/>
</dbReference>
<dbReference type="Pfam" id="PF01979">
    <property type="entry name" value="Amidohydro_1"/>
    <property type="match status" value="1"/>
</dbReference>
<dbReference type="EC" id="3.5.4.3" evidence="3 7"/>
<evidence type="ECO:0000313" key="11">
    <source>
        <dbReference type="Proteomes" id="UP000033115"/>
    </source>
</evidence>
<dbReference type="GO" id="GO:0008892">
    <property type="term" value="F:guanine deaminase activity"/>
    <property type="evidence" value="ECO:0007669"/>
    <property type="project" value="UniProtKB-UniRule"/>
</dbReference>
<dbReference type="InterPro" id="IPR014311">
    <property type="entry name" value="Guanine_deaminase"/>
</dbReference>
<dbReference type="PANTHER" id="PTHR11271">
    <property type="entry name" value="GUANINE DEAMINASE"/>
    <property type="match status" value="1"/>
</dbReference>
<dbReference type="InterPro" id="IPR011059">
    <property type="entry name" value="Metal-dep_hydrolase_composite"/>
</dbReference>
<evidence type="ECO:0000256" key="1">
    <source>
        <dbReference type="ARBA" id="ARBA00004984"/>
    </source>
</evidence>
<evidence type="ECO:0000256" key="8">
    <source>
        <dbReference type="RuleBase" id="RU366009"/>
    </source>
</evidence>
<dbReference type="KEGG" id="csq:CSCA_0222"/>
<evidence type="ECO:0000259" key="9">
    <source>
        <dbReference type="Pfam" id="PF01979"/>
    </source>
</evidence>
<organism evidence="10 11">
    <name type="scientific">Clostridium scatologenes</name>
    <dbReference type="NCBI Taxonomy" id="1548"/>
    <lineage>
        <taxon>Bacteria</taxon>
        <taxon>Bacillati</taxon>
        <taxon>Bacillota</taxon>
        <taxon>Clostridia</taxon>
        <taxon>Eubacteriales</taxon>
        <taxon>Clostridiaceae</taxon>
        <taxon>Clostridium</taxon>
    </lineage>
</organism>
<feature type="domain" description="Amidohydrolase-related" evidence="9">
    <location>
        <begin position="59"/>
        <end position="421"/>
    </location>
</feature>
<reference evidence="10 11" key="1">
    <citation type="journal article" date="2015" name="J. Biotechnol.">
        <title>Complete genome sequence of a malodorant-producing acetogen, Clostridium scatologenes ATCC 25775(T).</title>
        <authorList>
            <person name="Zhu Z."/>
            <person name="Guo T."/>
            <person name="Zheng H."/>
            <person name="Song T."/>
            <person name="Ouyang P."/>
            <person name="Xie J."/>
        </authorList>
    </citation>
    <scope>NUCLEOTIDE SEQUENCE [LARGE SCALE GENOMIC DNA]</scope>
    <source>
        <strain evidence="10 11">ATCC 25775</strain>
    </source>
</reference>
<dbReference type="SUPFAM" id="SSF51338">
    <property type="entry name" value="Composite domain of metallo-dependent hydrolases"/>
    <property type="match status" value="2"/>
</dbReference>
<dbReference type="HOGENOM" id="CLU_012358_0_1_9"/>
<dbReference type="STRING" id="1548.CSCA_0222"/>
<evidence type="ECO:0000256" key="5">
    <source>
        <dbReference type="ARBA" id="ARBA00022801"/>
    </source>
</evidence>
<sequence length="427" mass="48303">MEEIYIIRGNIIFTKTFGKFEVFENGYIVVEGKYIKGVYKDLPKNFGKVPIIDYGNSLIIPGFVDLHLHASQYGNIGLGIDKELMPWLQEYTFPEEAKYDDINYAKKVYSALIKDLWRFGTTRACVFATIHKESTKLLMDLFAQSGLSAYVGKVNMNRNSPEYLVEDTENSIYDTEQILQEYSTKYELVKPIITPRFVPSCSMELLKGLGNLAKKYNTPIQSHLCENYDEVSFVKKLHPEFKNYARVYEGAGLFGDLPTIMAHCILVDEDEIELMKRKNVFVAHSPHSNCNLSSGIAPVRRFIEKGIAVGLGSDISAGHSLSIANVIVSSGQVANLKWLESSKVDKPFNTAELFYMATKGGGKFFGKVGSFEEGYEFDALVIDDNSLPIFKPLSIEERLQKFIYTGDDRNIKERYVAGKKVKEPECY</sequence>
<dbReference type="RefSeq" id="WP_029163407.1">
    <property type="nucleotide sequence ID" value="NZ_CP009933.1"/>
</dbReference>
<evidence type="ECO:0000313" key="10">
    <source>
        <dbReference type="EMBL" id="AKA67347.1"/>
    </source>
</evidence>
<keyword evidence="4 8" id="KW-0479">Metal-binding</keyword>
<comment type="similarity">
    <text evidence="2 8">Belongs to the metallo-dependent hydrolases superfamily. ATZ/TRZ family.</text>
</comment>
<dbReference type="UniPathway" id="UPA00603">
    <property type="reaction ID" value="UER00660"/>
</dbReference>
<dbReference type="Gene3D" id="3.20.20.140">
    <property type="entry name" value="Metal-dependent hydrolases"/>
    <property type="match status" value="1"/>
</dbReference>
<dbReference type="EMBL" id="CP009933">
    <property type="protein sequence ID" value="AKA67347.1"/>
    <property type="molecule type" value="Genomic_DNA"/>
</dbReference>
<proteinExistence type="inferred from homology"/>
<dbReference type="InterPro" id="IPR051607">
    <property type="entry name" value="Metallo-dep_hydrolases"/>
</dbReference>
<evidence type="ECO:0000256" key="2">
    <source>
        <dbReference type="ARBA" id="ARBA00006745"/>
    </source>
</evidence>
<keyword evidence="11" id="KW-1185">Reference proteome</keyword>
<evidence type="ECO:0000256" key="6">
    <source>
        <dbReference type="ARBA" id="ARBA00022833"/>
    </source>
</evidence>
<evidence type="ECO:0000256" key="7">
    <source>
        <dbReference type="NCBIfam" id="TIGR02967"/>
    </source>
</evidence>
<dbReference type="SUPFAM" id="SSF51556">
    <property type="entry name" value="Metallo-dependent hydrolases"/>
    <property type="match status" value="1"/>
</dbReference>
<dbReference type="GO" id="GO:0008270">
    <property type="term" value="F:zinc ion binding"/>
    <property type="evidence" value="ECO:0007669"/>
    <property type="project" value="UniProtKB-UniRule"/>
</dbReference>
<comment type="cofactor">
    <cofactor evidence="8">
        <name>Zn(2+)</name>
        <dbReference type="ChEBI" id="CHEBI:29105"/>
    </cofactor>
    <text evidence="8">Binds 1 zinc ion per subunit.</text>
</comment>
<dbReference type="GO" id="GO:0006147">
    <property type="term" value="P:guanine catabolic process"/>
    <property type="evidence" value="ECO:0007669"/>
    <property type="project" value="UniProtKB-UniRule"/>
</dbReference>
<dbReference type="AlphaFoldDB" id="A0A0E3M4D8"/>
<evidence type="ECO:0000256" key="4">
    <source>
        <dbReference type="ARBA" id="ARBA00022723"/>
    </source>
</evidence>
<dbReference type="InterPro" id="IPR006680">
    <property type="entry name" value="Amidohydro-rel"/>
</dbReference>